<name>A0A346AWC6_9FIRM</name>
<evidence type="ECO:0000313" key="2">
    <source>
        <dbReference type="EMBL" id="AXL20169.1"/>
    </source>
</evidence>
<evidence type="ECO:0000313" key="3">
    <source>
        <dbReference type="Proteomes" id="UP000254337"/>
    </source>
</evidence>
<feature type="domain" description="LysM" evidence="1">
    <location>
        <begin position="39"/>
        <end position="90"/>
    </location>
</feature>
<dbReference type="Proteomes" id="UP000254337">
    <property type="component" value="Chromosome"/>
</dbReference>
<dbReference type="AlphaFoldDB" id="A0A346AWC6"/>
<gene>
    <name evidence="2" type="ORF">DKB62_00510</name>
</gene>
<dbReference type="CDD" id="cd00118">
    <property type="entry name" value="LysM"/>
    <property type="match status" value="1"/>
</dbReference>
<dbReference type="KEGG" id="meg:DKB62_00510"/>
<dbReference type="OrthoDB" id="2679564at2"/>
<dbReference type="Pfam" id="PF01476">
    <property type="entry name" value="LysM"/>
    <property type="match status" value="1"/>
</dbReference>
<dbReference type="SMART" id="SM00257">
    <property type="entry name" value="LysM"/>
    <property type="match status" value="1"/>
</dbReference>
<keyword evidence="3" id="KW-1185">Reference proteome</keyword>
<dbReference type="Gene3D" id="3.10.350.10">
    <property type="entry name" value="LysM domain"/>
    <property type="match status" value="1"/>
</dbReference>
<dbReference type="EMBL" id="CP029462">
    <property type="protein sequence ID" value="AXL20169.1"/>
    <property type="molecule type" value="Genomic_DNA"/>
</dbReference>
<organism evidence="2 3">
    <name type="scientific">Megasphaera stantonii</name>
    <dbReference type="NCBI Taxonomy" id="2144175"/>
    <lineage>
        <taxon>Bacteria</taxon>
        <taxon>Bacillati</taxon>
        <taxon>Bacillota</taxon>
        <taxon>Negativicutes</taxon>
        <taxon>Veillonellales</taxon>
        <taxon>Veillonellaceae</taxon>
        <taxon>Megasphaera</taxon>
    </lineage>
</organism>
<proteinExistence type="predicted"/>
<accession>A0A346AWC6</accession>
<dbReference type="SUPFAM" id="SSF54106">
    <property type="entry name" value="LysM domain"/>
    <property type="match status" value="1"/>
</dbReference>
<dbReference type="RefSeq" id="WP_087477424.1">
    <property type="nucleotide sequence ID" value="NZ_CALYAU010000005.1"/>
</dbReference>
<dbReference type="InterPro" id="IPR036779">
    <property type="entry name" value="LysM_dom_sf"/>
</dbReference>
<dbReference type="InterPro" id="IPR018392">
    <property type="entry name" value="LysM"/>
</dbReference>
<evidence type="ECO:0000259" key="1">
    <source>
        <dbReference type="PROSITE" id="PS51782"/>
    </source>
</evidence>
<reference evidence="2 3" key="1">
    <citation type="submission" date="2018-05" db="EMBL/GenBank/DDBJ databases">
        <title>Complete genome sequence of Megasphaera sp. AJH120T, isolated from the ceca of a chicken.</title>
        <authorList>
            <person name="Maki J."/>
            <person name="Looft T."/>
        </authorList>
    </citation>
    <scope>NUCLEOTIDE SEQUENCE [LARGE SCALE GENOMIC DNA]</scope>
    <source>
        <strain evidence="2 3">AJH120</strain>
    </source>
</reference>
<dbReference type="PROSITE" id="PS51782">
    <property type="entry name" value="LYSM"/>
    <property type="match status" value="1"/>
</dbReference>
<sequence length="97" mass="11045">MKKKKNIRQRLFGYILLLGLLAIASTQLGWVYRGETEYTPVRVEKGDTVWEIASRSTNDETDIRYVVSDIMETNHLSDTQDIYPGQILNVPVPSGDD</sequence>
<protein>
    <submittedName>
        <fullName evidence="2">LysM peptidoglycan-binding domain-containing protein</fullName>
    </submittedName>
</protein>